<evidence type="ECO:0000256" key="3">
    <source>
        <dbReference type="ARBA" id="ARBA00019052"/>
    </source>
</evidence>
<keyword evidence="11 14" id="KW-0539">Nucleus</keyword>
<dbReference type="AlphaFoldDB" id="A0A8B7BAT5"/>
<dbReference type="GeneID" id="103213240"/>
<evidence type="ECO:0000256" key="6">
    <source>
        <dbReference type="ARBA" id="ARBA00022928"/>
    </source>
</evidence>
<dbReference type="PANTHER" id="PTHR10270">
    <property type="entry name" value="SOX TRANSCRIPTION FACTOR"/>
    <property type="match status" value="1"/>
</dbReference>
<evidence type="ECO:0000256" key="5">
    <source>
        <dbReference type="ARBA" id="ARBA00022860"/>
    </source>
</evidence>
<dbReference type="InterPro" id="IPR009071">
    <property type="entry name" value="HMG_box_dom"/>
</dbReference>
<comment type="subcellular location">
    <subcellularLocation>
        <location evidence="1">Nucleus speckle</location>
    </subcellularLocation>
</comment>
<proteinExistence type="inferred from homology"/>
<dbReference type="SMART" id="SM00398">
    <property type="entry name" value="HMG"/>
    <property type="match status" value="1"/>
</dbReference>
<evidence type="ECO:0000256" key="10">
    <source>
        <dbReference type="ARBA" id="ARBA00023163"/>
    </source>
</evidence>
<organism evidence="15 16">
    <name type="scientific">Orycteropus afer afer</name>
    <dbReference type="NCBI Taxonomy" id="1230840"/>
    <lineage>
        <taxon>Eukaryota</taxon>
        <taxon>Metazoa</taxon>
        <taxon>Chordata</taxon>
        <taxon>Craniata</taxon>
        <taxon>Vertebrata</taxon>
        <taxon>Euteleostomi</taxon>
        <taxon>Mammalia</taxon>
        <taxon>Eutheria</taxon>
        <taxon>Afrotheria</taxon>
        <taxon>Tubulidentata</taxon>
        <taxon>Orycteropodidae</taxon>
        <taxon>Orycteropus</taxon>
    </lineage>
</organism>
<evidence type="ECO:0000256" key="14">
    <source>
        <dbReference type="PROSITE-ProRule" id="PRU00267"/>
    </source>
</evidence>
<keyword evidence="5" id="KW-0112">Calmodulin-binding</keyword>
<keyword evidence="10" id="KW-0804">Transcription</keyword>
<dbReference type="GO" id="GO:0030154">
    <property type="term" value="P:cell differentiation"/>
    <property type="evidence" value="ECO:0007669"/>
    <property type="project" value="UniProtKB-KW"/>
</dbReference>
<dbReference type="InterPro" id="IPR050140">
    <property type="entry name" value="SRY-related_HMG-box_TF-like"/>
</dbReference>
<dbReference type="CDD" id="cd22028">
    <property type="entry name" value="HMG-box_SoxA_SoxB_SoxG"/>
    <property type="match status" value="1"/>
</dbReference>
<gene>
    <name evidence="16" type="primary">SRY</name>
</gene>
<dbReference type="GO" id="GO:0007548">
    <property type="term" value="P:sex differentiation"/>
    <property type="evidence" value="ECO:0007669"/>
    <property type="project" value="UniProtKB-KW"/>
</dbReference>
<dbReference type="PANTHER" id="PTHR10270:SF161">
    <property type="entry name" value="SEX-DETERMINING REGION Y PROTEIN"/>
    <property type="match status" value="1"/>
</dbReference>
<keyword evidence="15" id="KW-1185">Reference proteome</keyword>
<dbReference type="SUPFAM" id="SSF47095">
    <property type="entry name" value="HMG-box"/>
    <property type="match status" value="1"/>
</dbReference>
<comment type="similarity">
    <text evidence="2">Belongs to the SRY family.</text>
</comment>
<evidence type="ECO:0000256" key="11">
    <source>
        <dbReference type="ARBA" id="ARBA00023242"/>
    </source>
</evidence>
<dbReference type="Gene3D" id="1.10.30.10">
    <property type="entry name" value="High mobility group box domain"/>
    <property type="match status" value="1"/>
</dbReference>
<comment type="function">
    <text evidence="13">Transcriptional regulator that controls a genetic switch in male development. It is necessary and sufficient for initiating male sex determination by directing the development of supporting cell precursors (pre-Sertoli cells) as Sertoli rather than granulosa cells. Involved in different aspects of gene regulation including promoter activation or repression. Binds to the DNA consensus sequence 5'-[AT]AACAA[AT]-3'. SRY HMG box recognizes DNA by partial intercalation in the minor groove and promotes DNA bending. Also involved in pre-mRNA splicing. In male adult brain involved in the maintenance of motor functions of dopaminergic neurons.</text>
</comment>
<evidence type="ECO:0000256" key="2">
    <source>
        <dbReference type="ARBA" id="ARBA00005998"/>
    </source>
</evidence>
<evidence type="ECO:0000313" key="15">
    <source>
        <dbReference type="Proteomes" id="UP000694850"/>
    </source>
</evidence>
<dbReference type="GO" id="GO:0016607">
    <property type="term" value="C:nuclear speck"/>
    <property type="evidence" value="ECO:0007669"/>
    <property type="project" value="UniProtKB-SubCell"/>
</dbReference>
<evidence type="ECO:0000256" key="12">
    <source>
        <dbReference type="ARBA" id="ARBA00032498"/>
    </source>
</evidence>
<evidence type="ECO:0000256" key="9">
    <source>
        <dbReference type="ARBA" id="ARBA00023159"/>
    </source>
</evidence>
<evidence type="ECO:0000256" key="1">
    <source>
        <dbReference type="ARBA" id="ARBA00004324"/>
    </source>
</evidence>
<evidence type="ECO:0000256" key="4">
    <source>
        <dbReference type="ARBA" id="ARBA00022782"/>
    </source>
</evidence>
<dbReference type="RefSeq" id="XP_007957280.2">
    <property type="nucleotide sequence ID" value="XM_007959089.2"/>
</dbReference>
<reference evidence="16" key="1">
    <citation type="submission" date="2025-08" db="UniProtKB">
        <authorList>
            <consortium name="RefSeq"/>
        </authorList>
    </citation>
    <scope>IDENTIFICATION</scope>
</reference>
<dbReference type="GO" id="GO:0001228">
    <property type="term" value="F:DNA-binding transcription activator activity, RNA polymerase II-specific"/>
    <property type="evidence" value="ECO:0007669"/>
    <property type="project" value="TreeGrafter"/>
</dbReference>
<dbReference type="PROSITE" id="PS50118">
    <property type="entry name" value="HMG_BOX_2"/>
    <property type="match status" value="1"/>
</dbReference>
<dbReference type="Pfam" id="PF00505">
    <property type="entry name" value="HMG_box"/>
    <property type="match status" value="1"/>
</dbReference>
<keyword evidence="8 14" id="KW-0238">DNA-binding</keyword>
<dbReference type="InterPro" id="IPR036910">
    <property type="entry name" value="HMG_box_dom_sf"/>
</dbReference>
<keyword evidence="9" id="KW-0010">Activator</keyword>
<protein>
    <recommendedName>
        <fullName evidence="3">Sex-determining region Y protein</fullName>
    </recommendedName>
    <alternativeName>
        <fullName evidence="12">Testis-determining factor</fullName>
    </alternativeName>
</protein>
<keyword evidence="4" id="KW-0221">Differentiation</keyword>
<dbReference type="Proteomes" id="UP000694850">
    <property type="component" value="Unplaced"/>
</dbReference>
<keyword evidence="7" id="KW-0805">Transcription regulation</keyword>
<dbReference type="GO" id="GO:0005516">
    <property type="term" value="F:calmodulin binding"/>
    <property type="evidence" value="ECO:0007669"/>
    <property type="project" value="UniProtKB-KW"/>
</dbReference>
<evidence type="ECO:0000256" key="8">
    <source>
        <dbReference type="ARBA" id="ARBA00023125"/>
    </source>
</evidence>
<dbReference type="CTD" id="6736"/>
<evidence type="ECO:0000256" key="13">
    <source>
        <dbReference type="ARBA" id="ARBA00045821"/>
    </source>
</evidence>
<sequence>MVRLCLLSFGYVGRTSWISPVKTLHFRNLPGARVQILREDSYVSAMARVKRDDYSPAARPAISTFGTNPSVPWRNDLSCNFPWETGGNGRESGEARVKRPLNAFMVWSRDQRRKMALDNPQMRNSDISKRLGWQWKTLTDAEKWPFLEEARRLRALHRQKYPDYKYRPHRKATMLQKSVKLLPAGSSSILCSQLHVNPRLHTFTHTDSCTQAPRSRMEDQPRCSPCMNTASSLLQELLRSNSTRIQDSPVTLVNADFRRCSLLL</sequence>
<evidence type="ECO:0000256" key="7">
    <source>
        <dbReference type="ARBA" id="ARBA00023015"/>
    </source>
</evidence>
<dbReference type="FunFam" id="1.10.30.10:FF:000002">
    <property type="entry name" value="transcription factor Sox-2"/>
    <property type="match status" value="1"/>
</dbReference>
<dbReference type="GO" id="GO:0000978">
    <property type="term" value="F:RNA polymerase II cis-regulatory region sequence-specific DNA binding"/>
    <property type="evidence" value="ECO:0007669"/>
    <property type="project" value="TreeGrafter"/>
</dbReference>
<evidence type="ECO:0000313" key="16">
    <source>
        <dbReference type="RefSeq" id="XP_007957280.2"/>
    </source>
</evidence>
<keyword evidence="6" id="KW-0726">Sexual differentiation</keyword>
<dbReference type="OrthoDB" id="6247875at2759"/>
<name>A0A8B7BAT5_ORYAF</name>
<accession>A0A8B7BAT5</accession>